<evidence type="ECO:0000313" key="2">
    <source>
        <dbReference type="Proteomes" id="UP001196413"/>
    </source>
</evidence>
<sequence length="51" mass="6179">MKGQFVKYFRLSWLMRTTQRTLDEEIYDIGILELGIGERPDMYRGTLRYMS</sequence>
<comment type="caution">
    <text evidence="1">The sequence shown here is derived from an EMBL/GenBank/DDBJ whole genome shotgun (WGS) entry which is preliminary data.</text>
</comment>
<evidence type="ECO:0000313" key="1">
    <source>
        <dbReference type="EMBL" id="KAJ1374061.1"/>
    </source>
</evidence>
<name>A0AAD5WLD4_PARTN</name>
<dbReference type="Proteomes" id="UP001196413">
    <property type="component" value="Unassembled WGS sequence"/>
</dbReference>
<accession>A0AAD5WLD4</accession>
<reference evidence="1" key="1">
    <citation type="submission" date="2021-06" db="EMBL/GenBank/DDBJ databases">
        <title>Parelaphostrongylus tenuis whole genome reference sequence.</title>
        <authorList>
            <person name="Garwood T.J."/>
            <person name="Larsen P.A."/>
            <person name="Fountain-Jones N.M."/>
            <person name="Garbe J.R."/>
            <person name="Macchietto M.G."/>
            <person name="Kania S.A."/>
            <person name="Gerhold R.W."/>
            <person name="Richards J.E."/>
            <person name="Wolf T.M."/>
        </authorList>
    </citation>
    <scope>NUCLEOTIDE SEQUENCE</scope>
    <source>
        <strain evidence="1">MNPRO001-30</strain>
        <tissue evidence="1">Meninges</tissue>
    </source>
</reference>
<organism evidence="1 2">
    <name type="scientific">Parelaphostrongylus tenuis</name>
    <name type="common">Meningeal worm</name>
    <dbReference type="NCBI Taxonomy" id="148309"/>
    <lineage>
        <taxon>Eukaryota</taxon>
        <taxon>Metazoa</taxon>
        <taxon>Ecdysozoa</taxon>
        <taxon>Nematoda</taxon>
        <taxon>Chromadorea</taxon>
        <taxon>Rhabditida</taxon>
        <taxon>Rhabditina</taxon>
        <taxon>Rhabditomorpha</taxon>
        <taxon>Strongyloidea</taxon>
        <taxon>Metastrongylidae</taxon>
        <taxon>Parelaphostrongylus</taxon>
    </lineage>
</organism>
<gene>
    <name evidence="1" type="ORF">KIN20_036654</name>
</gene>
<keyword evidence="2" id="KW-1185">Reference proteome</keyword>
<proteinExistence type="predicted"/>
<dbReference type="AlphaFoldDB" id="A0AAD5WLD4"/>
<protein>
    <submittedName>
        <fullName evidence="1">Uncharacterized protein</fullName>
    </submittedName>
</protein>
<dbReference type="EMBL" id="JAHQIW010007390">
    <property type="protein sequence ID" value="KAJ1374061.1"/>
    <property type="molecule type" value="Genomic_DNA"/>
</dbReference>